<evidence type="ECO:0000313" key="2">
    <source>
        <dbReference type="EMBL" id="KAF5937134.1"/>
    </source>
</evidence>
<reference evidence="3" key="1">
    <citation type="journal article" date="2020" name="Nat. Commun.">
        <title>Genome assembly of wild tea tree DASZ reveals pedigree and selection history of tea varieties.</title>
        <authorList>
            <person name="Zhang W."/>
            <person name="Zhang Y."/>
            <person name="Qiu H."/>
            <person name="Guo Y."/>
            <person name="Wan H."/>
            <person name="Zhang X."/>
            <person name="Scossa F."/>
            <person name="Alseekh S."/>
            <person name="Zhang Q."/>
            <person name="Wang P."/>
            <person name="Xu L."/>
            <person name="Schmidt M.H."/>
            <person name="Jia X."/>
            <person name="Li D."/>
            <person name="Zhu A."/>
            <person name="Guo F."/>
            <person name="Chen W."/>
            <person name="Ni D."/>
            <person name="Usadel B."/>
            <person name="Fernie A.R."/>
            <person name="Wen W."/>
        </authorList>
    </citation>
    <scope>NUCLEOTIDE SEQUENCE [LARGE SCALE GENOMIC DNA]</scope>
    <source>
        <strain evidence="3">cv. G240</strain>
    </source>
</reference>
<keyword evidence="3" id="KW-1185">Reference proteome</keyword>
<dbReference type="EMBL" id="JACBKZ010000012">
    <property type="protein sequence ID" value="KAF5937134.1"/>
    <property type="molecule type" value="Genomic_DNA"/>
</dbReference>
<dbReference type="AlphaFoldDB" id="A0A7J7GCL3"/>
<proteinExistence type="predicted"/>
<feature type="transmembrane region" description="Helical" evidence="1">
    <location>
        <begin position="23"/>
        <end position="44"/>
    </location>
</feature>
<name>A0A7J7GCL3_CAMSI</name>
<comment type="caution">
    <text evidence="2">The sequence shown here is derived from an EMBL/GenBank/DDBJ whole genome shotgun (WGS) entry which is preliminary data.</text>
</comment>
<dbReference type="Proteomes" id="UP000593564">
    <property type="component" value="Unassembled WGS sequence"/>
</dbReference>
<gene>
    <name evidence="2" type="ORF">HYC85_024640</name>
</gene>
<protein>
    <recommendedName>
        <fullName evidence="4">Transmembrane protein</fullName>
    </recommendedName>
</protein>
<accession>A0A7J7GCL3</accession>
<evidence type="ECO:0000256" key="1">
    <source>
        <dbReference type="SAM" id="Phobius"/>
    </source>
</evidence>
<keyword evidence="1" id="KW-0812">Transmembrane</keyword>
<evidence type="ECO:0008006" key="4">
    <source>
        <dbReference type="Google" id="ProtNLM"/>
    </source>
</evidence>
<sequence>MMENRVSLLESNNDEGIPRKARVTLIGSLIFLFNLLIGTIIGALRSRSRESTAIKIESTAINQFPSSPPSPACKHSWTKKKKKKTKQNLEKEFLIIERVFVDEIKREHCDQDREHCDQPISFIFSISGVSLFSISGDFLHLWFLSSISGDFHGASRGSRTFIGVKGERGKERESRVSFVGVKNGGRER</sequence>
<keyword evidence="1" id="KW-0472">Membrane</keyword>
<reference evidence="2 3" key="2">
    <citation type="submission" date="2020-07" db="EMBL/GenBank/DDBJ databases">
        <title>Genome assembly of wild tea tree DASZ reveals pedigree and selection history of tea varieties.</title>
        <authorList>
            <person name="Zhang W."/>
        </authorList>
    </citation>
    <scope>NUCLEOTIDE SEQUENCE [LARGE SCALE GENOMIC DNA]</scope>
    <source>
        <strain evidence="3">cv. G240</strain>
        <tissue evidence="2">Leaf</tissue>
    </source>
</reference>
<organism evidence="2 3">
    <name type="scientific">Camellia sinensis</name>
    <name type="common">Tea plant</name>
    <name type="synonym">Thea sinensis</name>
    <dbReference type="NCBI Taxonomy" id="4442"/>
    <lineage>
        <taxon>Eukaryota</taxon>
        <taxon>Viridiplantae</taxon>
        <taxon>Streptophyta</taxon>
        <taxon>Embryophyta</taxon>
        <taxon>Tracheophyta</taxon>
        <taxon>Spermatophyta</taxon>
        <taxon>Magnoliopsida</taxon>
        <taxon>eudicotyledons</taxon>
        <taxon>Gunneridae</taxon>
        <taxon>Pentapetalae</taxon>
        <taxon>asterids</taxon>
        <taxon>Ericales</taxon>
        <taxon>Theaceae</taxon>
        <taxon>Camellia</taxon>
    </lineage>
</organism>
<keyword evidence="1" id="KW-1133">Transmembrane helix</keyword>
<evidence type="ECO:0000313" key="3">
    <source>
        <dbReference type="Proteomes" id="UP000593564"/>
    </source>
</evidence>